<organism evidence="2 3">
    <name type="scientific">Niveibacterium umoris</name>
    <dbReference type="NCBI Taxonomy" id="1193620"/>
    <lineage>
        <taxon>Bacteria</taxon>
        <taxon>Pseudomonadati</taxon>
        <taxon>Pseudomonadota</taxon>
        <taxon>Betaproteobacteria</taxon>
        <taxon>Rhodocyclales</taxon>
        <taxon>Rhodocyclaceae</taxon>
        <taxon>Niveibacterium</taxon>
    </lineage>
</organism>
<dbReference type="SFLD" id="SFLDG00358">
    <property type="entry name" value="Main_(cytGST)"/>
    <property type="match status" value="1"/>
</dbReference>
<dbReference type="InterPro" id="IPR036249">
    <property type="entry name" value="Thioredoxin-like_sf"/>
</dbReference>
<dbReference type="CDD" id="cd03043">
    <property type="entry name" value="GST_N_1"/>
    <property type="match status" value="1"/>
</dbReference>
<name>A0A840BL65_9RHOO</name>
<dbReference type="EMBL" id="JACIET010000002">
    <property type="protein sequence ID" value="MBB4013353.1"/>
    <property type="molecule type" value="Genomic_DNA"/>
</dbReference>
<dbReference type="EC" id="2.5.1.18" evidence="2"/>
<dbReference type="RefSeq" id="WP_183635236.1">
    <property type="nucleotide sequence ID" value="NZ_BAABLE010000005.1"/>
</dbReference>
<dbReference type="PROSITE" id="PS50404">
    <property type="entry name" value="GST_NTER"/>
    <property type="match status" value="1"/>
</dbReference>
<dbReference type="PANTHER" id="PTHR42673:SF4">
    <property type="entry name" value="MALEYLACETOACETATE ISOMERASE"/>
    <property type="match status" value="1"/>
</dbReference>
<dbReference type="GO" id="GO:0006559">
    <property type="term" value="P:L-phenylalanine catabolic process"/>
    <property type="evidence" value="ECO:0007669"/>
    <property type="project" value="TreeGrafter"/>
</dbReference>
<feature type="domain" description="GST N-terminal" evidence="1">
    <location>
        <begin position="1"/>
        <end position="81"/>
    </location>
</feature>
<dbReference type="Pfam" id="PF13410">
    <property type="entry name" value="GST_C_2"/>
    <property type="match status" value="1"/>
</dbReference>
<dbReference type="SFLD" id="SFLDS00019">
    <property type="entry name" value="Glutathione_Transferase_(cytos"/>
    <property type="match status" value="1"/>
</dbReference>
<dbReference type="InterPro" id="IPR040079">
    <property type="entry name" value="Glutathione_S-Trfase"/>
</dbReference>
<proteinExistence type="predicted"/>
<dbReference type="CDD" id="cd03194">
    <property type="entry name" value="GST_C_3"/>
    <property type="match status" value="1"/>
</dbReference>
<dbReference type="GO" id="GO:0016034">
    <property type="term" value="F:maleylacetoacetate isomerase activity"/>
    <property type="evidence" value="ECO:0007669"/>
    <property type="project" value="TreeGrafter"/>
</dbReference>
<dbReference type="AlphaFoldDB" id="A0A840BL65"/>
<protein>
    <submittedName>
        <fullName evidence="2">Glutathione S-transferase</fullName>
        <ecNumber evidence="2">2.5.1.18</ecNumber>
    </submittedName>
</protein>
<keyword evidence="3" id="KW-1185">Reference proteome</keyword>
<comment type="caution">
    <text evidence="2">The sequence shown here is derived from an EMBL/GenBank/DDBJ whole genome shotgun (WGS) entry which is preliminary data.</text>
</comment>
<dbReference type="Gene3D" id="1.20.1050.10">
    <property type="match status" value="1"/>
</dbReference>
<dbReference type="SUPFAM" id="SSF52833">
    <property type="entry name" value="Thioredoxin-like"/>
    <property type="match status" value="1"/>
</dbReference>
<keyword evidence="2" id="KW-0808">Transferase</keyword>
<dbReference type="Gene3D" id="3.40.30.10">
    <property type="entry name" value="Glutaredoxin"/>
    <property type="match status" value="1"/>
</dbReference>
<dbReference type="Pfam" id="PF13409">
    <property type="entry name" value="GST_N_2"/>
    <property type="match status" value="1"/>
</dbReference>
<evidence type="ECO:0000259" key="1">
    <source>
        <dbReference type="PROSITE" id="PS50404"/>
    </source>
</evidence>
<dbReference type="InterPro" id="IPR036282">
    <property type="entry name" value="Glutathione-S-Trfase_C_sf"/>
</dbReference>
<sequence length="214" mass="23656">MKLVIANKNYSSWSLRAWLALRAVGQPFEEVRVLLDQPDTPAQILAHSPSGRVPCLIDEDLTVWDSLAIIETLAERFPQLWPETVAERAHARAICAEMHSGFTALRSQMPMNIRRALPGRGRTPASEADIARIVAIWEDCRRRYGARGPYLFGAFSAADAMYAPVCFRFMSYAVTPSGAAGAYLANMLAHPAMREWQAGALAETEIVPADELPE</sequence>
<dbReference type="GO" id="GO:0004364">
    <property type="term" value="F:glutathione transferase activity"/>
    <property type="evidence" value="ECO:0007669"/>
    <property type="project" value="UniProtKB-EC"/>
</dbReference>
<evidence type="ECO:0000313" key="3">
    <source>
        <dbReference type="Proteomes" id="UP000561045"/>
    </source>
</evidence>
<gene>
    <name evidence="2" type="ORF">GGR36_002699</name>
</gene>
<dbReference type="Proteomes" id="UP000561045">
    <property type="component" value="Unassembled WGS sequence"/>
</dbReference>
<dbReference type="GO" id="GO:0006749">
    <property type="term" value="P:glutathione metabolic process"/>
    <property type="evidence" value="ECO:0007669"/>
    <property type="project" value="TreeGrafter"/>
</dbReference>
<dbReference type="InterPro" id="IPR004045">
    <property type="entry name" value="Glutathione_S-Trfase_N"/>
</dbReference>
<dbReference type="SUPFAM" id="SSF47616">
    <property type="entry name" value="GST C-terminal domain-like"/>
    <property type="match status" value="1"/>
</dbReference>
<dbReference type="PANTHER" id="PTHR42673">
    <property type="entry name" value="MALEYLACETOACETATE ISOMERASE"/>
    <property type="match status" value="1"/>
</dbReference>
<reference evidence="2 3" key="1">
    <citation type="submission" date="2020-08" db="EMBL/GenBank/DDBJ databases">
        <title>Genomic Encyclopedia of Type Strains, Phase IV (KMG-IV): sequencing the most valuable type-strain genomes for metagenomic binning, comparative biology and taxonomic classification.</title>
        <authorList>
            <person name="Goeker M."/>
        </authorList>
    </citation>
    <scope>NUCLEOTIDE SEQUENCE [LARGE SCALE GENOMIC DNA]</scope>
    <source>
        <strain evidence="2 3">DSM 106739</strain>
    </source>
</reference>
<evidence type="ECO:0000313" key="2">
    <source>
        <dbReference type="EMBL" id="MBB4013353.1"/>
    </source>
</evidence>
<accession>A0A840BL65</accession>